<sequence length="446" mass="51013">MILPLKPHELPKNLSDSEREFWKQPNDLGYRPCLEISKEYAQASSAIIRQRRKYLMVVVNGGLNQQRNQIVDAVLIARILEAALVIPVLQVNQIWGDESEFSEIFDVEHFKRILRDDIRIVSSLPSTHVVARPAVESNMPLHASPDWIKSHYTRKLRRDGVLLLRGMDSRLSHDLPSDLQKLKCKAAFHALRFAPSLQALGEKLARRMWEEGPFVALHLRLEKDVWVRTGCLPGLSAELDEEIRIARIKSPQLLTSRSNMTFEERRKQGLCPLTAHEIARTLRALGANSRTRVFWAGGEAFGGSKSLEPLRAEFPLLYDKFSIAEPWEMEPFREKASSLAAIDYIITLNSDVFIPSHGGNMGHALRGHRAYVGHRKYITPQKRDLIQLFLNSSSMREEEINDEIKRLHSEANGRPQLRMEKPTRDVLGYPVPECMCRSSRTWHAVV</sequence>
<keyword evidence="15" id="KW-1185">Reference proteome</keyword>
<dbReference type="eggNOG" id="ENOG502QTBC">
    <property type="taxonomic scope" value="Eukaryota"/>
</dbReference>
<dbReference type="KEGG" id="smo:SELMODRAFT_111978"/>
<accession>D8S9M0</accession>
<dbReference type="InterPro" id="IPR019378">
    <property type="entry name" value="GDP-Fuc_O-FucTrfase"/>
</dbReference>
<keyword evidence="11" id="KW-0119">Carbohydrate metabolism</keyword>
<dbReference type="HOGENOM" id="CLU_018420_0_1_1"/>
<dbReference type="PANTHER" id="PTHR31741:SF66">
    <property type="entry name" value="O-FUCOSYLTRANSFERASE 20"/>
    <property type="match status" value="1"/>
</dbReference>
<name>D8S9M0_SELML</name>
<evidence type="ECO:0000256" key="7">
    <source>
        <dbReference type="ARBA" id="ARBA00022989"/>
    </source>
</evidence>
<keyword evidence="7" id="KW-1133">Transmembrane helix</keyword>
<dbReference type="PIRSF" id="PIRSF009360">
    <property type="entry name" value="UCP009360"/>
    <property type="match status" value="1"/>
</dbReference>
<keyword evidence="8" id="KW-0472">Membrane</keyword>
<evidence type="ECO:0000256" key="8">
    <source>
        <dbReference type="ARBA" id="ARBA00023136"/>
    </source>
</evidence>
<dbReference type="Gramene" id="EFJ18985">
    <property type="protein sequence ID" value="EFJ18985"/>
    <property type="gene ID" value="SELMODRAFT_111978"/>
</dbReference>
<dbReference type="EMBL" id="GL377690">
    <property type="protein sequence ID" value="EFJ07018.1"/>
    <property type="molecule type" value="Genomic_DNA"/>
</dbReference>
<dbReference type="OrthoDB" id="2016498at2759"/>
<dbReference type="Pfam" id="PF10250">
    <property type="entry name" value="O-FucT"/>
    <property type="match status" value="1"/>
</dbReference>
<comment type="subcellular location">
    <subcellularLocation>
        <location evidence="1">Membrane</location>
        <topology evidence="1">Single-pass type II membrane protein</topology>
    </subcellularLocation>
</comment>
<dbReference type="Proteomes" id="UP000001514">
    <property type="component" value="Unassembled WGS sequence"/>
</dbReference>
<dbReference type="EMBL" id="GL377608">
    <property type="protein sequence ID" value="EFJ18985.1"/>
    <property type="molecule type" value="Genomic_DNA"/>
</dbReference>
<keyword evidence="6" id="KW-0812">Transmembrane</keyword>
<keyword evidence="10" id="KW-0294">Fucose metabolism</keyword>
<dbReference type="OMA" id="PECMCNQ"/>
<comment type="pathway">
    <text evidence="2">Glycan metabolism.</text>
</comment>
<comment type="similarity">
    <text evidence="3">Belongs to the glycosyltransferase GT106 family.</text>
</comment>
<keyword evidence="4" id="KW-0328">Glycosyltransferase</keyword>
<reference evidence="14 15" key="1">
    <citation type="journal article" date="2011" name="Science">
        <title>The Selaginella genome identifies genetic changes associated with the evolution of vascular plants.</title>
        <authorList>
            <person name="Banks J.A."/>
            <person name="Nishiyama T."/>
            <person name="Hasebe M."/>
            <person name="Bowman J.L."/>
            <person name="Gribskov M."/>
            <person name="dePamphilis C."/>
            <person name="Albert V.A."/>
            <person name="Aono N."/>
            <person name="Aoyama T."/>
            <person name="Ambrose B.A."/>
            <person name="Ashton N.W."/>
            <person name="Axtell M.J."/>
            <person name="Barker E."/>
            <person name="Barker M.S."/>
            <person name="Bennetzen J.L."/>
            <person name="Bonawitz N.D."/>
            <person name="Chapple C."/>
            <person name="Cheng C."/>
            <person name="Correa L.G."/>
            <person name="Dacre M."/>
            <person name="DeBarry J."/>
            <person name="Dreyer I."/>
            <person name="Elias M."/>
            <person name="Engstrom E.M."/>
            <person name="Estelle M."/>
            <person name="Feng L."/>
            <person name="Finet C."/>
            <person name="Floyd S.K."/>
            <person name="Frommer W.B."/>
            <person name="Fujita T."/>
            <person name="Gramzow L."/>
            <person name="Gutensohn M."/>
            <person name="Harholt J."/>
            <person name="Hattori M."/>
            <person name="Heyl A."/>
            <person name="Hirai T."/>
            <person name="Hiwatashi Y."/>
            <person name="Ishikawa M."/>
            <person name="Iwata M."/>
            <person name="Karol K.G."/>
            <person name="Koehler B."/>
            <person name="Kolukisaoglu U."/>
            <person name="Kubo M."/>
            <person name="Kurata T."/>
            <person name="Lalonde S."/>
            <person name="Li K."/>
            <person name="Li Y."/>
            <person name="Litt A."/>
            <person name="Lyons E."/>
            <person name="Manning G."/>
            <person name="Maruyama T."/>
            <person name="Michael T.P."/>
            <person name="Mikami K."/>
            <person name="Miyazaki S."/>
            <person name="Morinaga S."/>
            <person name="Murata T."/>
            <person name="Mueller-Roeber B."/>
            <person name="Nelson D.R."/>
            <person name="Obara M."/>
            <person name="Oguri Y."/>
            <person name="Olmstead R.G."/>
            <person name="Onodera N."/>
            <person name="Petersen B.L."/>
            <person name="Pils B."/>
            <person name="Prigge M."/>
            <person name="Rensing S.A."/>
            <person name="Riano-Pachon D.M."/>
            <person name="Roberts A.W."/>
            <person name="Sato Y."/>
            <person name="Scheller H.V."/>
            <person name="Schulz B."/>
            <person name="Schulz C."/>
            <person name="Shakirov E.V."/>
            <person name="Shibagaki N."/>
            <person name="Shinohara N."/>
            <person name="Shippen D.E."/>
            <person name="Soerensen I."/>
            <person name="Sotooka R."/>
            <person name="Sugimoto N."/>
            <person name="Sugita M."/>
            <person name="Sumikawa N."/>
            <person name="Tanurdzic M."/>
            <person name="Theissen G."/>
            <person name="Ulvskov P."/>
            <person name="Wakazuki S."/>
            <person name="Weng J.K."/>
            <person name="Willats W.W."/>
            <person name="Wipf D."/>
            <person name="Wolf P.G."/>
            <person name="Yang L."/>
            <person name="Zimmer A.D."/>
            <person name="Zhu Q."/>
            <person name="Mitros T."/>
            <person name="Hellsten U."/>
            <person name="Loque D."/>
            <person name="Otillar R."/>
            <person name="Salamov A."/>
            <person name="Schmutz J."/>
            <person name="Shapiro H."/>
            <person name="Lindquist E."/>
            <person name="Lucas S."/>
            <person name="Rokhsar D."/>
            <person name="Grigoriev I.V."/>
        </authorList>
    </citation>
    <scope>NUCLEOTIDE SEQUENCE [LARGE SCALE GENOMIC DNA]</scope>
</reference>
<evidence type="ECO:0000313" key="14">
    <source>
        <dbReference type="EMBL" id="EFJ18985.1"/>
    </source>
</evidence>
<dbReference type="InterPro" id="IPR024709">
    <property type="entry name" value="FucosylTrfase_pln"/>
</dbReference>
<dbReference type="GO" id="GO:0016757">
    <property type="term" value="F:glycosyltransferase activity"/>
    <property type="evidence" value="ECO:0007669"/>
    <property type="project" value="UniProtKB-KW"/>
</dbReference>
<dbReference type="AlphaFoldDB" id="D8S9M0"/>
<dbReference type="KEGG" id="smo:SELMODRAFT_186445"/>
<evidence type="ECO:0000256" key="4">
    <source>
        <dbReference type="ARBA" id="ARBA00022676"/>
    </source>
</evidence>
<dbReference type="CDD" id="cd11299">
    <property type="entry name" value="O-FucT_plant"/>
    <property type="match status" value="1"/>
</dbReference>
<evidence type="ECO:0000256" key="9">
    <source>
        <dbReference type="ARBA" id="ARBA00023180"/>
    </source>
</evidence>
<evidence type="ECO:0000313" key="13">
    <source>
        <dbReference type="EMBL" id="EFJ07018.1"/>
    </source>
</evidence>
<dbReference type="GO" id="GO:0005737">
    <property type="term" value="C:cytoplasm"/>
    <property type="evidence" value="ECO:0000318"/>
    <property type="project" value="GO_Central"/>
</dbReference>
<evidence type="ECO:0000256" key="2">
    <source>
        <dbReference type="ARBA" id="ARBA00004881"/>
    </source>
</evidence>
<organism evidence="15">
    <name type="scientific">Selaginella moellendorffii</name>
    <name type="common">Spikemoss</name>
    <dbReference type="NCBI Taxonomy" id="88036"/>
    <lineage>
        <taxon>Eukaryota</taxon>
        <taxon>Viridiplantae</taxon>
        <taxon>Streptophyta</taxon>
        <taxon>Embryophyta</taxon>
        <taxon>Tracheophyta</taxon>
        <taxon>Lycopodiopsida</taxon>
        <taxon>Selaginellales</taxon>
        <taxon>Selaginellaceae</taxon>
        <taxon>Selaginella</taxon>
    </lineage>
</organism>
<dbReference type="PANTHER" id="PTHR31741">
    <property type="entry name" value="OS02G0726500 PROTEIN-RELATED"/>
    <property type="match status" value="1"/>
</dbReference>
<keyword evidence="5" id="KW-0808">Transferase</keyword>
<keyword evidence="9" id="KW-0325">Glycoprotein</keyword>
<gene>
    <name evidence="14" type="ORF">SELMODRAFT_111978</name>
    <name evidence="13" type="ORF">SELMODRAFT_186445</name>
</gene>
<evidence type="ECO:0000256" key="1">
    <source>
        <dbReference type="ARBA" id="ARBA00004606"/>
    </source>
</evidence>
<evidence type="ECO:0000256" key="10">
    <source>
        <dbReference type="ARBA" id="ARBA00023253"/>
    </source>
</evidence>
<protein>
    <recommendedName>
        <fullName evidence="12">O-fucosyltransferase family protein</fullName>
    </recommendedName>
</protein>
<proteinExistence type="inferred from homology"/>
<evidence type="ECO:0000256" key="3">
    <source>
        <dbReference type="ARBA" id="ARBA00007737"/>
    </source>
</evidence>
<dbReference type="GO" id="GO:0016020">
    <property type="term" value="C:membrane"/>
    <property type="evidence" value="ECO:0007669"/>
    <property type="project" value="UniProtKB-SubCell"/>
</dbReference>
<evidence type="ECO:0000256" key="11">
    <source>
        <dbReference type="ARBA" id="ARBA00023277"/>
    </source>
</evidence>
<evidence type="ECO:0000256" key="5">
    <source>
        <dbReference type="ARBA" id="ARBA00022679"/>
    </source>
</evidence>
<evidence type="ECO:0000313" key="15">
    <source>
        <dbReference type="Proteomes" id="UP000001514"/>
    </source>
</evidence>
<dbReference type="GO" id="GO:0006004">
    <property type="term" value="P:fucose metabolic process"/>
    <property type="evidence" value="ECO:0007669"/>
    <property type="project" value="UniProtKB-KW"/>
</dbReference>
<evidence type="ECO:0000256" key="12">
    <source>
        <dbReference type="ARBA" id="ARBA00030350"/>
    </source>
</evidence>
<evidence type="ECO:0000256" key="6">
    <source>
        <dbReference type="ARBA" id="ARBA00022692"/>
    </source>
</evidence>
<dbReference type="Gramene" id="EFJ07018">
    <property type="protein sequence ID" value="EFJ07018"/>
    <property type="gene ID" value="SELMODRAFT_186445"/>
</dbReference>
<dbReference type="InParanoid" id="D8S9M0"/>